<dbReference type="Proteomes" id="UP000008493">
    <property type="component" value="Unassembled WGS sequence"/>
</dbReference>
<dbReference type="GeneID" id="18827040"/>
<evidence type="ECO:0000313" key="3">
    <source>
        <dbReference type="Proteomes" id="UP000008493"/>
    </source>
</evidence>
<proteinExistence type="predicted"/>
<protein>
    <submittedName>
        <fullName evidence="2">Uncharacterized protein</fullName>
    </submittedName>
</protein>
<dbReference type="RefSeq" id="XP_007331129.1">
    <property type="nucleotide sequence ID" value="XM_007331067.1"/>
</dbReference>
<feature type="compositionally biased region" description="Polar residues" evidence="1">
    <location>
        <begin position="25"/>
        <end position="36"/>
    </location>
</feature>
<dbReference type="KEGG" id="abp:AGABI1DRAFT129596"/>
<dbReference type="AlphaFoldDB" id="K5X5M4"/>
<reference evidence="3" key="1">
    <citation type="journal article" date="2012" name="Proc. Natl. Acad. Sci. U.S.A.">
        <title>Genome sequence of the button mushroom Agaricus bisporus reveals mechanisms governing adaptation to a humic-rich ecological niche.</title>
        <authorList>
            <person name="Morin E."/>
            <person name="Kohler A."/>
            <person name="Baker A.R."/>
            <person name="Foulongne-Oriol M."/>
            <person name="Lombard V."/>
            <person name="Nagy L.G."/>
            <person name="Ohm R.A."/>
            <person name="Patyshakuliyeva A."/>
            <person name="Brun A."/>
            <person name="Aerts A.L."/>
            <person name="Bailey A.M."/>
            <person name="Billette C."/>
            <person name="Coutinho P.M."/>
            <person name="Deakin G."/>
            <person name="Doddapaneni H."/>
            <person name="Floudas D."/>
            <person name="Grimwood J."/>
            <person name="Hilden K."/>
            <person name="Kuees U."/>
            <person name="LaButti K.M."/>
            <person name="Lapidus A."/>
            <person name="Lindquist E.A."/>
            <person name="Lucas S.M."/>
            <person name="Murat C."/>
            <person name="Riley R.W."/>
            <person name="Salamov A.A."/>
            <person name="Schmutz J."/>
            <person name="Subramanian V."/>
            <person name="Woesten H.A.B."/>
            <person name="Xu J."/>
            <person name="Eastwood D.C."/>
            <person name="Foster G.D."/>
            <person name="Sonnenberg A.S."/>
            <person name="Cullen D."/>
            <person name="de Vries R.P."/>
            <person name="Lundell T."/>
            <person name="Hibbett D.S."/>
            <person name="Henrissat B."/>
            <person name="Burton K.S."/>
            <person name="Kerrigan R.W."/>
            <person name="Challen M.P."/>
            <person name="Grigoriev I.V."/>
            <person name="Martin F."/>
        </authorList>
    </citation>
    <scope>NUCLEOTIDE SEQUENCE [LARGE SCALE GENOMIC DNA]</scope>
    <source>
        <strain evidence="3">JB137-S8 / ATCC MYA-4627 / FGSC 10392</strain>
    </source>
</reference>
<dbReference type="OMA" id="DARSKCW"/>
<evidence type="ECO:0000256" key="1">
    <source>
        <dbReference type="SAM" id="MobiDB-lite"/>
    </source>
</evidence>
<gene>
    <name evidence="2" type="ORF">AGABI1DRAFT_129596</name>
</gene>
<organism evidence="2 3">
    <name type="scientific">Agaricus bisporus var. burnettii (strain JB137-S8 / ATCC MYA-4627 / FGSC 10392)</name>
    <name type="common">White button mushroom</name>
    <dbReference type="NCBI Taxonomy" id="597362"/>
    <lineage>
        <taxon>Eukaryota</taxon>
        <taxon>Fungi</taxon>
        <taxon>Dikarya</taxon>
        <taxon>Basidiomycota</taxon>
        <taxon>Agaricomycotina</taxon>
        <taxon>Agaricomycetes</taxon>
        <taxon>Agaricomycetidae</taxon>
        <taxon>Agaricales</taxon>
        <taxon>Agaricineae</taxon>
        <taxon>Agaricaceae</taxon>
        <taxon>Agaricus</taxon>
    </lineage>
</organism>
<name>K5X5M4_AGABU</name>
<dbReference type="InParanoid" id="K5X5M4"/>
<evidence type="ECO:0000313" key="2">
    <source>
        <dbReference type="EMBL" id="EKM78488.1"/>
    </source>
</evidence>
<dbReference type="HOGENOM" id="CLU_2399163_0_0_1"/>
<dbReference type="EMBL" id="JH971392">
    <property type="protein sequence ID" value="EKM78488.1"/>
    <property type="molecule type" value="Genomic_DNA"/>
</dbReference>
<sequence>MDVKQNNQQQQVFRGVEMRHEGDTNHTSTDITDLSQMSLASGTSTESIDIILSQQHPPICIQVQTEVELVPLTWDEVSTTLSPDARSKCWAGQ</sequence>
<feature type="region of interest" description="Disordered" evidence="1">
    <location>
        <begin position="1"/>
        <end position="36"/>
    </location>
</feature>
<keyword evidence="3" id="KW-1185">Reference proteome</keyword>
<feature type="compositionally biased region" description="Polar residues" evidence="1">
    <location>
        <begin position="1"/>
        <end position="12"/>
    </location>
</feature>
<accession>K5X5M4</accession>